<dbReference type="OrthoDB" id="8780745at2"/>
<dbReference type="STRING" id="373903.Hore_10660"/>
<dbReference type="EMBL" id="CP001098">
    <property type="protein sequence ID" value="ACL69821.1"/>
    <property type="molecule type" value="Genomic_DNA"/>
</dbReference>
<name>B8CX02_HALOH</name>
<evidence type="ECO:0000313" key="2">
    <source>
        <dbReference type="Proteomes" id="UP000000719"/>
    </source>
</evidence>
<gene>
    <name evidence="1" type="ordered locus">Hore_10660</name>
</gene>
<dbReference type="HOGENOM" id="CLU_395238_0_0_9"/>
<evidence type="ECO:0000313" key="1">
    <source>
        <dbReference type="EMBL" id="ACL69821.1"/>
    </source>
</evidence>
<dbReference type="RefSeq" id="WP_012636006.1">
    <property type="nucleotide sequence ID" value="NC_011899.1"/>
</dbReference>
<proteinExistence type="predicted"/>
<dbReference type="AlphaFoldDB" id="B8CX02"/>
<organism evidence="1 2">
    <name type="scientific">Halothermothrix orenii (strain H 168 / OCM 544 / DSM 9562)</name>
    <dbReference type="NCBI Taxonomy" id="373903"/>
    <lineage>
        <taxon>Bacteria</taxon>
        <taxon>Bacillati</taxon>
        <taxon>Bacillota</taxon>
        <taxon>Clostridia</taxon>
        <taxon>Halanaerobiales</taxon>
        <taxon>Halothermotrichaceae</taxon>
        <taxon>Halothermothrix</taxon>
    </lineage>
</organism>
<dbReference type="KEGG" id="hor:Hore_10660"/>
<reference evidence="1 2" key="1">
    <citation type="journal article" date="2009" name="PLoS ONE">
        <title>Genome analysis of the anaerobic thermohalophilic bacterium Halothermothrix orenii.</title>
        <authorList>
            <person name="Mavromatis K."/>
            <person name="Ivanova N."/>
            <person name="Anderson I."/>
            <person name="Lykidis A."/>
            <person name="Hooper S.D."/>
            <person name="Sun H."/>
            <person name="Kunin V."/>
            <person name="Lapidus A."/>
            <person name="Hugenholtz P."/>
            <person name="Patel B."/>
            <person name="Kyrpides N.C."/>
        </authorList>
    </citation>
    <scope>NUCLEOTIDE SEQUENCE [LARGE SCALE GENOMIC DNA]</scope>
    <source>
        <strain evidence="2">H 168 / OCM 544 / DSM 9562</strain>
    </source>
</reference>
<keyword evidence="2" id="KW-1185">Reference proteome</keyword>
<dbReference type="Proteomes" id="UP000000719">
    <property type="component" value="Chromosome"/>
</dbReference>
<accession>B8CX02</accession>
<protein>
    <submittedName>
        <fullName evidence="1">Uncharacterized protein</fullName>
    </submittedName>
</protein>
<sequence length="697" mass="82274">MASTFNAYKKQSEAGTYENRLLKVCLKLFNINHYINGKGFIELNWKSTKRKGLIFFREDIEKTPEIDPAESEIDFIVTVLLPGAKIDYNNVKISCKDQRIITWIPVEVSEKELVFILDESENELKTKKLLKQLYLKGVIKNYKHEYKDFNKNTCHGILEEVVKDVLDKTYYRHPPGSKMAFEDMIYSEIKEVFEEYKIFDDFYEELKKGNLHSIDREVYPFFRDKPYGIPRKAINYMILAAHDRGFCRLYKKNGQIIVLNNYKDNVEENLARIKSKDIEFVGKGETVAERDWKECQLILKEFGYSITGNLTLKKQDKCWEMLVNIQNNMKEELEHAIRINSELCYLLEEAKQVKEINKPLFKLNHVMEQDFYRLDNDSYDGIKKFINLLYSTYGNVNSFKKELKEVKELLYFVRMKNNRVLAEEYYYLKKISLPLRGYEDLRMALITLLKKISNLKVMVSNQENFKSFLEELSQFKDRYKKQYLKEHLKYQRELVSFTEKLRSLKEYEALRLLSGIKVIRVAYNIKPIKKYIDTFFPGKCQVDNLDQLLDKQPRCNCGFSLGEVSTIPSLQKIKPMLLKGVKEYIKKLHTPKFKSLIQDYIQKKPDSLLNTFNKCEKLYDKIELINPTLIKEINKALNCTYTIKVSWQDLGESLKGSYPASNLDTVKDKLEERVIEILKQKESSNDLNLDNIIINLI</sequence>